<feature type="transmembrane region" description="Helical" evidence="1">
    <location>
        <begin position="158"/>
        <end position="177"/>
    </location>
</feature>
<keyword evidence="1" id="KW-0812">Transmembrane</keyword>
<dbReference type="Proteomes" id="UP001596250">
    <property type="component" value="Unassembled WGS sequence"/>
</dbReference>
<feature type="transmembrane region" description="Helical" evidence="1">
    <location>
        <begin position="216"/>
        <end position="234"/>
    </location>
</feature>
<proteinExistence type="predicted"/>
<evidence type="ECO:0000256" key="1">
    <source>
        <dbReference type="SAM" id="Phobius"/>
    </source>
</evidence>
<feature type="transmembrane region" description="Helical" evidence="1">
    <location>
        <begin position="184"/>
        <end position="204"/>
    </location>
</feature>
<dbReference type="EMBL" id="JBHSQV010000029">
    <property type="protein sequence ID" value="MFC5985682.1"/>
    <property type="molecule type" value="Genomic_DNA"/>
</dbReference>
<evidence type="ECO:0000313" key="2">
    <source>
        <dbReference type="EMBL" id="MFC5985682.1"/>
    </source>
</evidence>
<gene>
    <name evidence="2" type="ORF">ACFPXP_04455</name>
</gene>
<feature type="transmembrane region" description="Helical" evidence="1">
    <location>
        <begin position="27"/>
        <end position="59"/>
    </location>
</feature>
<accession>A0ABW1IKS9</accession>
<name>A0ABW1IKS9_9BACL</name>
<organism evidence="2 3">
    <name type="scientific">Marinicrinis lubricantis</name>
    <dbReference type="NCBI Taxonomy" id="2086470"/>
    <lineage>
        <taxon>Bacteria</taxon>
        <taxon>Bacillati</taxon>
        <taxon>Bacillota</taxon>
        <taxon>Bacilli</taxon>
        <taxon>Bacillales</taxon>
        <taxon>Paenibacillaceae</taxon>
    </lineage>
</organism>
<dbReference type="RefSeq" id="WP_379892761.1">
    <property type="nucleotide sequence ID" value="NZ_CBCSCT010000012.1"/>
</dbReference>
<keyword evidence="1" id="KW-0472">Membrane</keyword>
<keyword evidence="1" id="KW-1133">Transmembrane helix</keyword>
<comment type="caution">
    <text evidence="2">The sequence shown here is derived from an EMBL/GenBank/DDBJ whole genome shotgun (WGS) entry which is preliminary data.</text>
</comment>
<evidence type="ECO:0000313" key="3">
    <source>
        <dbReference type="Proteomes" id="UP001596250"/>
    </source>
</evidence>
<protein>
    <submittedName>
        <fullName evidence="2">Uncharacterized protein</fullName>
    </submittedName>
</protein>
<feature type="transmembrane region" description="Helical" evidence="1">
    <location>
        <begin position="66"/>
        <end position="83"/>
    </location>
</feature>
<sequence>METATTSQVQTRQRIGLGPFIGWIEPISVIAALCVSAAVYFMGTAIAGALLLIFLFTLLLSGSKRFWQGTVSLYIFLCIGLFAAHRFDVDKAPDWLLSMIVPTLIAALLLRESERIGKWTAPIRKVVDRWLRLARLHPIPCAMLFTCIVALLAGAAYLGWLGLLIITLMIGMTQSAASHWKMCAWLMMGLYTPMLHLFIWQGIIDMGTEPLTYIQVYADRIVYPVLVLIYVSLGKTASPKMSARQESAEV</sequence>
<reference evidence="3" key="1">
    <citation type="journal article" date="2019" name="Int. J. Syst. Evol. Microbiol.">
        <title>The Global Catalogue of Microorganisms (GCM) 10K type strain sequencing project: providing services to taxonomists for standard genome sequencing and annotation.</title>
        <authorList>
            <consortium name="The Broad Institute Genomics Platform"/>
            <consortium name="The Broad Institute Genome Sequencing Center for Infectious Disease"/>
            <person name="Wu L."/>
            <person name="Ma J."/>
        </authorList>
    </citation>
    <scope>NUCLEOTIDE SEQUENCE [LARGE SCALE GENOMIC DNA]</scope>
    <source>
        <strain evidence="3">CCM 8749</strain>
    </source>
</reference>
<keyword evidence="3" id="KW-1185">Reference proteome</keyword>